<comment type="caution">
    <text evidence="1">The sequence shown here is derived from an EMBL/GenBank/DDBJ whole genome shotgun (WGS) entry which is preliminary data.</text>
</comment>
<reference evidence="2" key="1">
    <citation type="journal article" date="2019" name="Int. J. Syst. Evol. Microbiol.">
        <title>The Global Catalogue of Microorganisms (GCM) 10K type strain sequencing project: providing services to taxonomists for standard genome sequencing and annotation.</title>
        <authorList>
            <consortium name="The Broad Institute Genomics Platform"/>
            <consortium name="The Broad Institute Genome Sequencing Center for Infectious Disease"/>
            <person name="Wu L."/>
            <person name="Ma J."/>
        </authorList>
    </citation>
    <scope>NUCLEOTIDE SEQUENCE [LARGE SCALE GENOMIC DNA]</scope>
    <source>
        <strain evidence="2">JCM 9091</strain>
    </source>
</reference>
<accession>A0ABP6L015</accession>
<evidence type="ECO:0000313" key="2">
    <source>
        <dbReference type="Proteomes" id="UP001501532"/>
    </source>
</evidence>
<sequence>MSLCTNALYRDRMSASAVGAATAPEWKGPQHFSYASDSPHGQERVVMTAILPGPARHPARRADGPA</sequence>
<organism evidence="1 2">
    <name type="scientific">Streptomyces glomeratus</name>
    <dbReference type="NCBI Taxonomy" id="284452"/>
    <lineage>
        <taxon>Bacteria</taxon>
        <taxon>Bacillati</taxon>
        <taxon>Actinomycetota</taxon>
        <taxon>Actinomycetes</taxon>
        <taxon>Kitasatosporales</taxon>
        <taxon>Streptomycetaceae</taxon>
        <taxon>Streptomyces</taxon>
    </lineage>
</organism>
<dbReference type="EMBL" id="BAAAUF010000001">
    <property type="protein sequence ID" value="GAA3024537.1"/>
    <property type="molecule type" value="Genomic_DNA"/>
</dbReference>
<gene>
    <name evidence="1" type="ORF">GCM10010448_02920</name>
</gene>
<dbReference type="Proteomes" id="UP001501532">
    <property type="component" value="Unassembled WGS sequence"/>
</dbReference>
<proteinExistence type="predicted"/>
<keyword evidence="2" id="KW-1185">Reference proteome</keyword>
<name>A0ABP6L015_9ACTN</name>
<evidence type="ECO:0000313" key="1">
    <source>
        <dbReference type="EMBL" id="GAA3024537.1"/>
    </source>
</evidence>
<protein>
    <submittedName>
        <fullName evidence="1">Uncharacterized protein</fullName>
    </submittedName>
</protein>